<evidence type="ECO:0000313" key="4">
    <source>
        <dbReference type="EMBL" id="ADQ14142.1"/>
    </source>
</evidence>
<feature type="transmembrane region" description="Helical" evidence="3">
    <location>
        <begin position="66"/>
        <end position="87"/>
    </location>
</feature>
<protein>
    <submittedName>
        <fullName evidence="4">Monovalent cation/proton antiporter, MnhG/PhaG subunit</fullName>
    </submittedName>
</protein>
<evidence type="ECO:0000313" key="5">
    <source>
        <dbReference type="Proteomes" id="UP000007434"/>
    </source>
</evidence>
<dbReference type="eggNOG" id="COG1320">
    <property type="taxonomic scope" value="Bacteria"/>
</dbReference>
<name>E4RMS5_HALHG</name>
<accession>E4RMS5</accession>
<keyword evidence="3" id="KW-0472">Membrane</keyword>
<sequence>MMSIRLIAAYFLMYSGAGFALITVLGLLRFPDVYTRIHAGAVVLTISAVLVTMGTAVYVWEFFLSAKIVLIGVFFLFSNPMATHAIARASYHREVALPKEYAIDAYSEYLGRDYDDSNSNS</sequence>
<comment type="subcellular location">
    <subcellularLocation>
        <location evidence="1">Membrane</location>
        <topology evidence="1">Multi-pass membrane protein</topology>
    </subcellularLocation>
</comment>
<dbReference type="Proteomes" id="UP000007434">
    <property type="component" value="Chromosome"/>
</dbReference>
<dbReference type="RefSeq" id="WP_013405234.1">
    <property type="nucleotide sequence ID" value="NC_014654.1"/>
</dbReference>
<dbReference type="Pfam" id="PF03334">
    <property type="entry name" value="PhaG_MnhG_YufB"/>
    <property type="match status" value="1"/>
</dbReference>
<reference evidence="4 5" key="1">
    <citation type="submission" date="2010-11" db="EMBL/GenBank/DDBJ databases">
        <title>Complete sequence of Halanaerobium sp. sapolanicus.</title>
        <authorList>
            <consortium name="US DOE Joint Genome Institute"/>
            <person name="Lucas S."/>
            <person name="Copeland A."/>
            <person name="Lapidus A."/>
            <person name="Cheng J.-F."/>
            <person name="Bruce D."/>
            <person name="Goodwin L."/>
            <person name="Pitluck S."/>
            <person name="Davenport K."/>
            <person name="Detter J.C."/>
            <person name="Han C."/>
            <person name="Tapia R."/>
            <person name="Land M."/>
            <person name="Hauser L."/>
            <person name="Jeffries C."/>
            <person name="Kyrpides N."/>
            <person name="Ivanova N."/>
            <person name="Mikhailova N."/>
            <person name="Begemann M.B."/>
            <person name="Mormile M.R."/>
            <person name="Wall J.D."/>
            <person name="Elias D.A."/>
            <person name="Woyke T."/>
        </authorList>
    </citation>
    <scope>NUCLEOTIDE SEQUENCE [LARGE SCALE GENOMIC DNA]</scope>
    <source>
        <strain evidence="5">sapolanicus</strain>
    </source>
</reference>
<organism evidence="4 5">
    <name type="scientific">Halanaerobium hydrogeniformans</name>
    <name type="common">Halanaerobium sp. (strain sapolanicus)</name>
    <dbReference type="NCBI Taxonomy" id="656519"/>
    <lineage>
        <taxon>Bacteria</taxon>
        <taxon>Bacillati</taxon>
        <taxon>Bacillota</taxon>
        <taxon>Clostridia</taxon>
        <taxon>Halanaerobiales</taxon>
        <taxon>Halanaerobiaceae</taxon>
        <taxon>Halanaerobium</taxon>
    </lineage>
</organism>
<keyword evidence="3" id="KW-0812">Transmembrane</keyword>
<reference evidence="4 5" key="2">
    <citation type="journal article" date="2011" name="J. Bacteriol.">
        <title>Complete Genome Sequence of the Haloalkaliphilic, Hydrogen Producing Halanaerobium hydrogenoformans.</title>
        <authorList>
            <person name="Brown S.D."/>
            <person name="Begemann M.B."/>
            <person name="Mormile M.R."/>
            <person name="Wall J.D."/>
            <person name="Han C.S."/>
            <person name="Goodwin L.A."/>
            <person name="Pitluck S."/>
            <person name="Land M.L."/>
            <person name="Hauser L.J."/>
            <person name="Elias D.A."/>
        </authorList>
    </citation>
    <scope>NUCLEOTIDE SEQUENCE [LARGE SCALE GENOMIC DNA]</scope>
    <source>
        <strain evidence="5">sapolanicus</strain>
    </source>
</reference>
<gene>
    <name evidence="4" type="ordered locus">Halsa_0691</name>
</gene>
<dbReference type="EMBL" id="CP002304">
    <property type="protein sequence ID" value="ADQ14142.1"/>
    <property type="molecule type" value="Genomic_DNA"/>
</dbReference>
<dbReference type="PANTHER" id="PTHR34703">
    <property type="entry name" value="ANTIPORTER SUBUNIT MNHG2-RELATED"/>
    <property type="match status" value="1"/>
</dbReference>
<keyword evidence="3" id="KW-1133">Transmembrane helix</keyword>
<dbReference type="InterPro" id="IPR005133">
    <property type="entry name" value="PhaG_MnhG_YufB"/>
</dbReference>
<dbReference type="PANTHER" id="PTHR34703:SF1">
    <property type="entry name" value="ANTIPORTER SUBUNIT MNHG2-RELATED"/>
    <property type="match status" value="1"/>
</dbReference>
<evidence type="ECO:0000256" key="1">
    <source>
        <dbReference type="ARBA" id="ARBA00004141"/>
    </source>
</evidence>
<comment type="similarity">
    <text evidence="2">Belongs to the CPA3 antiporters (TC 2.A.63) subunit G family.</text>
</comment>
<feature type="transmembrane region" description="Helical" evidence="3">
    <location>
        <begin position="6"/>
        <end position="28"/>
    </location>
</feature>
<dbReference type="HOGENOM" id="CLU_121334_2_3_9"/>
<evidence type="ECO:0000256" key="2">
    <source>
        <dbReference type="ARBA" id="ARBA00008404"/>
    </source>
</evidence>
<dbReference type="GO" id="GO:0015385">
    <property type="term" value="F:sodium:proton antiporter activity"/>
    <property type="evidence" value="ECO:0007669"/>
    <property type="project" value="TreeGrafter"/>
</dbReference>
<dbReference type="STRING" id="656519.Halsa_0691"/>
<evidence type="ECO:0000256" key="3">
    <source>
        <dbReference type="SAM" id="Phobius"/>
    </source>
</evidence>
<proteinExistence type="inferred from homology"/>
<dbReference type="KEGG" id="has:Halsa_0691"/>
<keyword evidence="5" id="KW-1185">Reference proteome</keyword>
<feature type="transmembrane region" description="Helical" evidence="3">
    <location>
        <begin position="40"/>
        <end position="60"/>
    </location>
</feature>
<dbReference type="AlphaFoldDB" id="E4RMS5"/>
<dbReference type="NCBIfam" id="TIGR01300">
    <property type="entry name" value="CPA3_mnhG_phaG"/>
    <property type="match status" value="1"/>
</dbReference>